<evidence type="ECO:0000259" key="1">
    <source>
        <dbReference type="SMART" id="SM00849"/>
    </source>
</evidence>
<reference evidence="2" key="1">
    <citation type="submission" date="2020-02" db="EMBL/GenBank/DDBJ databases">
        <authorList>
            <person name="Meier V. D."/>
        </authorList>
    </citation>
    <scope>NUCLEOTIDE SEQUENCE</scope>
    <source>
        <strain evidence="2">AVDCRST_MAG11</strain>
    </source>
</reference>
<dbReference type="PANTHER" id="PTHR42951:SF22">
    <property type="entry name" value="METALLO BETA-LACTAMASE SUPERFAMILY LIPOPROTEIN"/>
    <property type="match status" value="1"/>
</dbReference>
<evidence type="ECO:0000313" key="2">
    <source>
        <dbReference type="EMBL" id="CAA9302231.1"/>
    </source>
</evidence>
<organism evidence="2">
    <name type="scientific">uncultured Gemmatimonadaceae bacterium</name>
    <dbReference type="NCBI Taxonomy" id="246130"/>
    <lineage>
        <taxon>Bacteria</taxon>
        <taxon>Pseudomonadati</taxon>
        <taxon>Gemmatimonadota</taxon>
        <taxon>Gemmatimonadia</taxon>
        <taxon>Gemmatimonadales</taxon>
        <taxon>Gemmatimonadaceae</taxon>
        <taxon>environmental samples</taxon>
    </lineage>
</organism>
<dbReference type="InterPro" id="IPR036866">
    <property type="entry name" value="RibonucZ/Hydroxyglut_hydro"/>
</dbReference>
<protein>
    <recommendedName>
        <fullName evidence="1">Metallo-beta-lactamase domain-containing protein</fullName>
    </recommendedName>
</protein>
<dbReference type="InterPro" id="IPR001279">
    <property type="entry name" value="Metallo-B-lactamas"/>
</dbReference>
<dbReference type="Gene3D" id="3.60.15.10">
    <property type="entry name" value="Ribonuclease Z/Hydroxyacylglutathione hydrolase-like"/>
    <property type="match status" value="1"/>
</dbReference>
<dbReference type="Pfam" id="PF00753">
    <property type="entry name" value="Lactamase_B"/>
    <property type="match status" value="1"/>
</dbReference>
<accession>A0A6J4KF48</accession>
<name>A0A6J4KF48_9BACT</name>
<dbReference type="SUPFAM" id="SSF56281">
    <property type="entry name" value="Metallo-hydrolase/oxidoreductase"/>
    <property type="match status" value="1"/>
</dbReference>
<dbReference type="AlphaFoldDB" id="A0A6J4KF48"/>
<feature type="domain" description="Metallo-beta-lactamase" evidence="1">
    <location>
        <begin position="26"/>
        <end position="191"/>
    </location>
</feature>
<sequence length="272" mass="28877">MLTATRHDDVLELRMSSPRSRLVGYSVAAYRVRDALVDTGFPRVGRRLARYLDGAPPLRGAFVTHQHEDHAGNAALLAARGVPLAMGPGTRAFLERPAPIELYRRAIWGSAPALPAGAPAFEDEALALLPSPGHSPDHHAVWDAERRTLFAGDLYLGVKVRIAHPSERPRETLAAVRRAAALGPERLFCAHRGAVPTPTAALTAKAEWMAETIGRIEARLAAGWSAAAVRDEVLGREVATGYVTGGEYARINLVRAVRAESGAAGGGGGAGR</sequence>
<dbReference type="PANTHER" id="PTHR42951">
    <property type="entry name" value="METALLO-BETA-LACTAMASE DOMAIN-CONTAINING"/>
    <property type="match status" value="1"/>
</dbReference>
<proteinExistence type="predicted"/>
<dbReference type="EMBL" id="CADCTU010000200">
    <property type="protein sequence ID" value="CAA9302231.1"/>
    <property type="molecule type" value="Genomic_DNA"/>
</dbReference>
<gene>
    <name evidence="2" type="ORF">AVDCRST_MAG11-916</name>
</gene>
<dbReference type="InterPro" id="IPR050855">
    <property type="entry name" value="NDM-1-like"/>
</dbReference>
<dbReference type="SMART" id="SM00849">
    <property type="entry name" value="Lactamase_B"/>
    <property type="match status" value="1"/>
</dbReference>